<dbReference type="NCBIfam" id="NF006684">
    <property type="entry name" value="PRK09229.1-5"/>
    <property type="match status" value="1"/>
</dbReference>
<evidence type="ECO:0000313" key="6">
    <source>
        <dbReference type="EMBL" id="MDH1339022.1"/>
    </source>
</evidence>
<reference evidence="6" key="1">
    <citation type="submission" date="2022-09" db="EMBL/GenBank/DDBJ databases">
        <title>Intensive care unit water sources are persistently colonized with multi-drug resistant bacteria and are the site of extensive horizontal gene transfer of antibiotic resistance genes.</title>
        <authorList>
            <person name="Diorio-Toth L."/>
        </authorList>
    </citation>
    <scope>NUCLEOTIDE SEQUENCE</scope>
    <source>
        <strain evidence="6">GD03704</strain>
    </source>
</reference>
<dbReference type="AlphaFoldDB" id="A0AA42Q881"/>
<dbReference type="EC" id="3.5.3.13" evidence="6"/>
<dbReference type="NCBIfam" id="TIGR02022">
    <property type="entry name" value="hutF"/>
    <property type="match status" value="1"/>
</dbReference>
<comment type="cofactor">
    <cofactor evidence="1">
        <name>Zn(2+)</name>
        <dbReference type="ChEBI" id="CHEBI:29105"/>
    </cofactor>
</comment>
<dbReference type="Proteomes" id="UP001161697">
    <property type="component" value="Unassembled WGS sequence"/>
</dbReference>
<dbReference type="InterPro" id="IPR006680">
    <property type="entry name" value="Amidohydro-rel"/>
</dbReference>
<evidence type="ECO:0000256" key="3">
    <source>
        <dbReference type="ARBA" id="ARBA00022801"/>
    </source>
</evidence>
<evidence type="ECO:0000259" key="5">
    <source>
        <dbReference type="Pfam" id="PF01979"/>
    </source>
</evidence>
<dbReference type="RefSeq" id="WP_279534038.1">
    <property type="nucleotide sequence ID" value="NZ_CP104579.1"/>
</dbReference>
<evidence type="ECO:0000313" key="7">
    <source>
        <dbReference type="Proteomes" id="UP001161697"/>
    </source>
</evidence>
<keyword evidence="2" id="KW-0479">Metal-binding</keyword>
<dbReference type="PANTHER" id="PTHR11271:SF48">
    <property type="entry name" value="AMIDOHYDROLASE-RELATED DOMAIN-CONTAINING PROTEIN"/>
    <property type="match status" value="1"/>
</dbReference>
<dbReference type="GO" id="GO:0046872">
    <property type="term" value="F:metal ion binding"/>
    <property type="evidence" value="ECO:0007669"/>
    <property type="project" value="UniProtKB-KW"/>
</dbReference>
<dbReference type="EMBL" id="JAOCJE010000001">
    <property type="protein sequence ID" value="MDH1339022.1"/>
    <property type="molecule type" value="Genomic_DNA"/>
</dbReference>
<evidence type="ECO:0000256" key="2">
    <source>
        <dbReference type="ARBA" id="ARBA00022723"/>
    </source>
</evidence>
<dbReference type="SUPFAM" id="SSF51556">
    <property type="entry name" value="Metallo-dependent hydrolases"/>
    <property type="match status" value="1"/>
</dbReference>
<dbReference type="Pfam" id="PF01979">
    <property type="entry name" value="Amidohydro_1"/>
    <property type="match status" value="1"/>
</dbReference>
<dbReference type="GO" id="GO:0005829">
    <property type="term" value="C:cytosol"/>
    <property type="evidence" value="ECO:0007669"/>
    <property type="project" value="TreeGrafter"/>
</dbReference>
<dbReference type="InterPro" id="IPR010252">
    <property type="entry name" value="HutF"/>
</dbReference>
<dbReference type="InterPro" id="IPR032466">
    <property type="entry name" value="Metal_Hydrolase"/>
</dbReference>
<proteinExistence type="predicted"/>
<sequence length="461" mass="51279">MSEQAMNTLAVKQLLVSEGWVENRLIEWDHEGNISALGPIPPDYSGPEAGTVVAGMPNIHSHAFQRLSAGLTEYRYAEDDSFWSWRQLMYAFASKITPEQLEEIATHLYREMLWAGYTSVCEFNYLHNDESGRPYMEPDSFFTALIRAAKRAGIGLTLLPVFYQRSGFGAETVNQGQRRFATTLEEYMQLWSSLHAATRNAGIGLGVAPHSLRAVSETDLQQLVGRVKAISPQAPVHIHISEQVREVEDCLEATGCRPFELLQRTCDVDHSWCLVHGTHFDKNELKAVANAKAVVAICPTTEANLGDGIFDWLEFAQHGGRWGIGSDSNTLIDSREELMLLEYSQRLLRRKRNIICNSKQAHVGTHLYQEALKGGSQVSGIKVGRIEVGYRADLLELDGELFEGLGNSGDLILGNHIFADSHKTSIVAVWSVGKRVASPATEARPKLSKALQALRNQYLEN</sequence>
<protein>
    <submittedName>
        <fullName evidence="6">Formimidoylglutamate deiminase</fullName>
        <ecNumber evidence="6">3.5.3.13</ecNumber>
    </submittedName>
</protein>
<keyword evidence="4" id="KW-0862">Zinc</keyword>
<comment type="caution">
    <text evidence="6">The sequence shown here is derived from an EMBL/GenBank/DDBJ whole genome shotgun (WGS) entry which is preliminary data.</text>
</comment>
<accession>A0AA42Q881</accession>
<organism evidence="6 7">
    <name type="scientific">Ectopseudomonas oleovorans</name>
    <name type="common">Pseudomonas oleovorans</name>
    <dbReference type="NCBI Taxonomy" id="301"/>
    <lineage>
        <taxon>Bacteria</taxon>
        <taxon>Pseudomonadati</taxon>
        <taxon>Pseudomonadota</taxon>
        <taxon>Gammaproteobacteria</taxon>
        <taxon>Pseudomonadales</taxon>
        <taxon>Pseudomonadaceae</taxon>
        <taxon>Ectopseudomonas</taxon>
    </lineage>
</organism>
<dbReference type="Gene3D" id="3.20.20.140">
    <property type="entry name" value="Metal-dependent hydrolases"/>
    <property type="match status" value="1"/>
</dbReference>
<name>A0AA42Q881_ECTOL</name>
<keyword evidence="3 6" id="KW-0378">Hydrolase</keyword>
<gene>
    <name evidence="6" type="ORF">N5J11_07180</name>
</gene>
<dbReference type="GO" id="GO:0019239">
    <property type="term" value="F:deaminase activity"/>
    <property type="evidence" value="ECO:0007669"/>
    <property type="project" value="TreeGrafter"/>
</dbReference>
<dbReference type="Gene3D" id="2.30.40.10">
    <property type="entry name" value="Urease, subunit C, domain 1"/>
    <property type="match status" value="1"/>
</dbReference>
<feature type="domain" description="Amidohydrolase-related" evidence="5">
    <location>
        <begin position="51"/>
        <end position="436"/>
    </location>
</feature>
<evidence type="ECO:0000256" key="4">
    <source>
        <dbReference type="ARBA" id="ARBA00022833"/>
    </source>
</evidence>
<evidence type="ECO:0000256" key="1">
    <source>
        <dbReference type="ARBA" id="ARBA00001947"/>
    </source>
</evidence>
<dbReference type="GO" id="GO:0050416">
    <property type="term" value="F:formimidoylglutamate deiminase activity"/>
    <property type="evidence" value="ECO:0007669"/>
    <property type="project" value="UniProtKB-EC"/>
</dbReference>
<dbReference type="InterPro" id="IPR051607">
    <property type="entry name" value="Metallo-dep_hydrolases"/>
</dbReference>
<dbReference type="InterPro" id="IPR011059">
    <property type="entry name" value="Metal-dep_hydrolase_composite"/>
</dbReference>
<dbReference type="PANTHER" id="PTHR11271">
    <property type="entry name" value="GUANINE DEAMINASE"/>
    <property type="match status" value="1"/>
</dbReference>